<dbReference type="InterPro" id="IPR001610">
    <property type="entry name" value="PAC"/>
</dbReference>
<keyword evidence="8 15" id="KW-0812">Transmembrane</keyword>
<name>A0A1H1TF04_9GAMM</name>
<dbReference type="Pfam" id="PF01590">
    <property type="entry name" value="GAF"/>
    <property type="match status" value="1"/>
</dbReference>
<evidence type="ECO:0000256" key="13">
    <source>
        <dbReference type="ARBA" id="ARBA00023012"/>
    </source>
</evidence>
<feature type="domain" description="PAC" evidence="18">
    <location>
        <begin position="1078"/>
        <end position="1130"/>
    </location>
</feature>
<dbReference type="CDD" id="cd00130">
    <property type="entry name" value="PAS"/>
    <property type="match status" value="4"/>
</dbReference>
<evidence type="ECO:0000256" key="10">
    <source>
        <dbReference type="ARBA" id="ARBA00022777"/>
    </source>
</evidence>
<comment type="catalytic activity">
    <reaction evidence="1">
        <text>ATP + protein L-histidine = ADP + protein N-phospho-L-histidine.</text>
        <dbReference type="EC" id="2.7.13.3"/>
    </reaction>
</comment>
<dbReference type="InterPro" id="IPR005467">
    <property type="entry name" value="His_kinase_dom"/>
</dbReference>
<dbReference type="SMART" id="SM00388">
    <property type="entry name" value="HisKA"/>
    <property type="match status" value="1"/>
</dbReference>
<evidence type="ECO:0000256" key="12">
    <source>
        <dbReference type="ARBA" id="ARBA00022989"/>
    </source>
</evidence>
<evidence type="ECO:0000313" key="19">
    <source>
        <dbReference type="EMBL" id="SDS58556.1"/>
    </source>
</evidence>
<dbReference type="Gene3D" id="1.10.287.130">
    <property type="match status" value="1"/>
</dbReference>
<dbReference type="CDD" id="cd00082">
    <property type="entry name" value="HisKA"/>
    <property type="match status" value="1"/>
</dbReference>
<dbReference type="SMART" id="SM00086">
    <property type="entry name" value="PAC"/>
    <property type="match status" value="4"/>
</dbReference>
<evidence type="ECO:0000256" key="15">
    <source>
        <dbReference type="SAM" id="Phobius"/>
    </source>
</evidence>
<dbReference type="STRING" id="797277.SAMN05216198_2283"/>
<evidence type="ECO:0000256" key="14">
    <source>
        <dbReference type="ARBA" id="ARBA00023136"/>
    </source>
</evidence>
<dbReference type="InterPro" id="IPR003594">
    <property type="entry name" value="HATPase_dom"/>
</dbReference>
<evidence type="ECO:0000256" key="11">
    <source>
        <dbReference type="ARBA" id="ARBA00022840"/>
    </source>
</evidence>
<dbReference type="PANTHER" id="PTHR43304">
    <property type="entry name" value="PHYTOCHROME-LIKE PROTEIN CPH1"/>
    <property type="match status" value="1"/>
</dbReference>
<dbReference type="NCBIfam" id="TIGR00229">
    <property type="entry name" value="sensory_box"/>
    <property type="match status" value="3"/>
</dbReference>
<dbReference type="SUPFAM" id="SSF47384">
    <property type="entry name" value="Homodimeric domain of signal transducing histidine kinase"/>
    <property type="match status" value="1"/>
</dbReference>
<dbReference type="InterPro" id="IPR035965">
    <property type="entry name" value="PAS-like_dom_sf"/>
</dbReference>
<dbReference type="Gene3D" id="3.30.565.10">
    <property type="entry name" value="Histidine kinase-like ATPase, C-terminal domain"/>
    <property type="match status" value="1"/>
</dbReference>
<dbReference type="Proteomes" id="UP000243426">
    <property type="component" value="Chromosome I"/>
</dbReference>
<feature type="transmembrane region" description="Helical" evidence="15">
    <location>
        <begin position="331"/>
        <end position="350"/>
    </location>
</feature>
<protein>
    <recommendedName>
        <fullName evidence="4">histidine kinase</fullName>
        <ecNumber evidence="4">2.7.13.3</ecNumber>
    </recommendedName>
</protein>
<dbReference type="Pfam" id="PF13185">
    <property type="entry name" value="GAF_2"/>
    <property type="match status" value="1"/>
</dbReference>
<evidence type="ECO:0000313" key="20">
    <source>
        <dbReference type="Proteomes" id="UP000243426"/>
    </source>
</evidence>
<dbReference type="PRINTS" id="PR00344">
    <property type="entry name" value="BCTRLSENSOR"/>
</dbReference>
<evidence type="ECO:0000256" key="5">
    <source>
        <dbReference type="ARBA" id="ARBA00022475"/>
    </source>
</evidence>
<keyword evidence="6" id="KW-0597">Phosphoprotein</keyword>
<evidence type="ECO:0000259" key="17">
    <source>
        <dbReference type="PROSITE" id="PS50112"/>
    </source>
</evidence>
<dbReference type="PROSITE" id="PS50109">
    <property type="entry name" value="HIS_KIN"/>
    <property type="match status" value="1"/>
</dbReference>
<dbReference type="GO" id="GO:0045121">
    <property type="term" value="C:membrane raft"/>
    <property type="evidence" value="ECO:0007669"/>
    <property type="project" value="UniProtKB-SubCell"/>
</dbReference>
<reference evidence="20" key="1">
    <citation type="submission" date="2016-10" db="EMBL/GenBank/DDBJ databases">
        <authorList>
            <person name="Varghese N."/>
            <person name="Submissions S."/>
        </authorList>
    </citation>
    <scope>NUCLEOTIDE SEQUENCE [LARGE SCALE GENOMIC DNA]</scope>
    <source>
        <strain evidence="20">2SM5</strain>
    </source>
</reference>
<dbReference type="RefSeq" id="WP_090273412.1">
    <property type="nucleotide sequence ID" value="NZ_LT629748.1"/>
</dbReference>
<dbReference type="SUPFAM" id="SSF103190">
    <property type="entry name" value="Sensory domain-like"/>
    <property type="match status" value="1"/>
</dbReference>
<sequence length="1488" mass="167892">MLPKLLSSDERLLRIIGAALLGLLFAFFAWSGQAKRDQAWEAQFATHAQMQRLAVQQSQHAIRRQALMAAQSVAADPDTQELIRQIERAVERDGIHSPALLSLRSQLQQSLGQVWRVLKESGADQLHIHLSPDVISLLRMHQSDAWGDELAAWRPMADRVQRTGIPFSGLSAGRYGVGIRAIVPVFAVDNDDRVVASVEVGFGIGSALYQLDNELQASLAVLINTSAVQDLLIDQSNAGQLRIGGDSWSIERYSQPSIVQWLQENELPHDLVTGQAHRVQIDDRQFLLTPIPLQHFSNTDNDAPPHALMLTWRDITPLWNNYANSKRLAPVYWGLSYLASLALMGALMLGTRHMVRSQERARQRALLEEAKLREANRKLSDIIVASQSAYITEDNRNQSFDRLLEQILELSDSQFGFIGQVLRDEHAEPYLKVHAISDISWDMESAAILRIHGPQGMIFRRLDTLFGQVLLTGDAYLSNDAAADPNNNRLPPGHPPLQTFAGLPIYFGEEMIGMLALANRSNGYDDRLVEFLAPLLSSLGQLIHALVKDRQEHITARRLEHQRQALRAMNEIAGVPELDVTSQLKQVLELGCRYLGMDMGIVSRITGDDYLVVAQHSKDAQVTEGEHFPLGRTYCALTLQQQDVLSIQDLEQSPYSGHLCDKAFDLRSYISVSLMVGDERYGTLSFSSSDPRLQPFEEPDMEFVRLLGPWVSEALRRDIMQQEREQLLARFEKLTTHLPGVIYQYQLNQDRPGWFPYCSKGLEEIFGTTPEQAQKDAENVLSRIHAEDRQGVTDSIRISADNLDEWQSEFRVEHPLFGERWVAGVASPEALEDGTLVWHGFAADITQRKQMEMTLELERARLASIIRGAILGTWEWNVQTGETFYNELWYDINGYTPEELQPTEVGTWRGLIHPEDRAEADRVFQAHFDQDLDYIDFRYRIRHRDRHWVWVHDRGQLIRRDTKGLPLWVSGICTDITEDIQRDTEIRQARAFLRAVIDASTEVAVIATDLDGIITLFNTGASNLLGYRADEMIGKHTPTCFHLDSELGRRAQILSTEHGHPIDHREALLANARRGQPETLPWIYIHKDRSQRLVNLTVTGIRDQNDELTGFLGVATDMTELIQATRELQRSETHFRNMVSTLPGAVYRCAVDESRTITYLSSEIEAITGYPAEDFINNRIRSYLSILHPDDVPSGLSRTRALAQHESFELTYRIIHAEGHEIWIRDKGRGEYDAEGRLLWISGFIWDVTERYRIEQMKTEFVSTVSHELRTPLTAISGALRLLEGGALGELPNSMRKMLGIALNNSRTLTSLVNDLLDLDKLAANRMHFDIQRLLIKPLLSEALDANRAYADQFNVTLRCGHVDPVLVNVDPRRLGQVLANYLSNAAKFSHEGGTVTLDARYAAGRVRISVTDEGEGIPPEAHDRLFERFSQMDSSTTRRRGGTGLGLAVTKDLVEHMGGQVGFESAPDKGSTFWCELDAEPVDDVEA</sequence>
<keyword evidence="7" id="KW-0808">Transferase</keyword>
<dbReference type="SMART" id="SM00065">
    <property type="entry name" value="GAF"/>
    <property type="match status" value="2"/>
</dbReference>
<evidence type="ECO:0000256" key="6">
    <source>
        <dbReference type="ARBA" id="ARBA00022553"/>
    </source>
</evidence>
<accession>A0A1H1TF04</accession>
<evidence type="ECO:0000256" key="3">
    <source>
        <dbReference type="ARBA" id="ARBA00004651"/>
    </source>
</evidence>
<dbReference type="InterPro" id="IPR029151">
    <property type="entry name" value="Sensor-like_sf"/>
</dbReference>
<dbReference type="CDD" id="cd16922">
    <property type="entry name" value="HATPase_EvgS-ArcB-TorS-like"/>
    <property type="match status" value="1"/>
</dbReference>
<organism evidence="19 20">
    <name type="scientific">Halopseudomonas litoralis</name>
    <dbReference type="NCBI Taxonomy" id="797277"/>
    <lineage>
        <taxon>Bacteria</taxon>
        <taxon>Pseudomonadati</taxon>
        <taxon>Pseudomonadota</taxon>
        <taxon>Gammaproteobacteria</taxon>
        <taxon>Pseudomonadales</taxon>
        <taxon>Pseudomonadaceae</taxon>
        <taxon>Halopseudomonas</taxon>
    </lineage>
</organism>
<dbReference type="FunFam" id="3.30.565.10:FF:000023">
    <property type="entry name" value="PAS domain-containing sensor histidine kinase"/>
    <property type="match status" value="1"/>
</dbReference>
<dbReference type="PANTHER" id="PTHR43304:SF1">
    <property type="entry name" value="PAC DOMAIN-CONTAINING PROTEIN"/>
    <property type="match status" value="1"/>
</dbReference>
<dbReference type="InterPro" id="IPR036097">
    <property type="entry name" value="HisK_dim/P_sf"/>
</dbReference>
<dbReference type="FunFam" id="1.10.287.130:FF:000001">
    <property type="entry name" value="Two-component sensor histidine kinase"/>
    <property type="match status" value="1"/>
</dbReference>
<dbReference type="SMART" id="SM00387">
    <property type="entry name" value="HATPase_c"/>
    <property type="match status" value="1"/>
</dbReference>
<dbReference type="Pfam" id="PF08447">
    <property type="entry name" value="PAS_3"/>
    <property type="match status" value="3"/>
</dbReference>
<evidence type="ECO:0000256" key="7">
    <source>
        <dbReference type="ARBA" id="ARBA00022679"/>
    </source>
</evidence>
<dbReference type="InterPro" id="IPR000700">
    <property type="entry name" value="PAS-assoc_C"/>
</dbReference>
<evidence type="ECO:0000256" key="8">
    <source>
        <dbReference type="ARBA" id="ARBA00022692"/>
    </source>
</evidence>
<dbReference type="InterPro" id="IPR013655">
    <property type="entry name" value="PAS_fold_3"/>
</dbReference>
<dbReference type="InterPro" id="IPR003018">
    <property type="entry name" value="GAF"/>
</dbReference>
<dbReference type="InterPro" id="IPR029150">
    <property type="entry name" value="dCache_3"/>
</dbReference>
<dbReference type="PROSITE" id="PS50112">
    <property type="entry name" value="PAS"/>
    <property type="match status" value="3"/>
</dbReference>
<dbReference type="GO" id="GO:0005886">
    <property type="term" value="C:plasma membrane"/>
    <property type="evidence" value="ECO:0007669"/>
    <property type="project" value="UniProtKB-SubCell"/>
</dbReference>
<dbReference type="SMART" id="SM00091">
    <property type="entry name" value="PAS"/>
    <property type="match status" value="4"/>
</dbReference>
<feature type="domain" description="PAS" evidence="17">
    <location>
        <begin position="858"/>
        <end position="931"/>
    </location>
</feature>
<dbReference type="Pfam" id="PF14827">
    <property type="entry name" value="dCache_3"/>
    <property type="match status" value="1"/>
</dbReference>
<keyword evidence="12 15" id="KW-1133">Transmembrane helix</keyword>
<feature type="domain" description="PAC" evidence="18">
    <location>
        <begin position="1208"/>
        <end position="1260"/>
    </location>
</feature>
<dbReference type="Gene3D" id="3.30.450.40">
    <property type="match status" value="2"/>
</dbReference>
<comment type="subcellular location">
    <subcellularLocation>
        <location evidence="3">Cell membrane</location>
        <topology evidence="3">Multi-pass membrane protein</topology>
    </subcellularLocation>
    <subcellularLocation>
        <location evidence="2">Membrane raft</location>
        <topology evidence="2">Multi-pass membrane protein</topology>
    </subcellularLocation>
</comment>
<dbReference type="Pfam" id="PF13426">
    <property type="entry name" value="PAS_9"/>
    <property type="match status" value="1"/>
</dbReference>
<dbReference type="OrthoDB" id="8573350at2"/>
<evidence type="ECO:0000256" key="1">
    <source>
        <dbReference type="ARBA" id="ARBA00000085"/>
    </source>
</evidence>
<keyword evidence="13" id="KW-0902">Two-component regulatory system</keyword>
<dbReference type="PROSITE" id="PS50113">
    <property type="entry name" value="PAC"/>
    <property type="match status" value="2"/>
</dbReference>
<dbReference type="SUPFAM" id="SSF55781">
    <property type="entry name" value="GAF domain-like"/>
    <property type="match status" value="2"/>
</dbReference>
<dbReference type="SUPFAM" id="SSF55785">
    <property type="entry name" value="PYP-like sensor domain (PAS domain)"/>
    <property type="match status" value="4"/>
</dbReference>
<feature type="domain" description="PAS" evidence="17">
    <location>
        <begin position="1131"/>
        <end position="1206"/>
    </location>
</feature>
<dbReference type="EMBL" id="LT629748">
    <property type="protein sequence ID" value="SDS58556.1"/>
    <property type="molecule type" value="Genomic_DNA"/>
</dbReference>
<evidence type="ECO:0000259" key="18">
    <source>
        <dbReference type="PROSITE" id="PS50113"/>
    </source>
</evidence>
<dbReference type="InterPro" id="IPR000014">
    <property type="entry name" value="PAS"/>
</dbReference>
<gene>
    <name evidence="19" type="ORF">SAMN05216198_2283</name>
</gene>
<evidence type="ECO:0000256" key="9">
    <source>
        <dbReference type="ARBA" id="ARBA00022741"/>
    </source>
</evidence>
<dbReference type="Pfam" id="PF00512">
    <property type="entry name" value="HisKA"/>
    <property type="match status" value="1"/>
</dbReference>
<dbReference type="InterPro" id="IPR003661">
    <property type="entry name" value="HisK_dim/P_dom"/>
</dbReference>
<evidence type="ECO:0000256" key="2">
    <source>
        <dbReference type="ARBA" id="ARBA00004314"/>
    </source>
</evidence>
<keyword evidence="20" id="KW-1185">Reference proteome</keyword>
<dbReference type="Pfam" id="PF02518">
    <property type="entry name" value="HATPase_c"/>
    <property type="match status" value="1"/>
</dbReference>
<keyword evidence="10" id="KW-0418">Kinase</keyword>
<keyword evidence="11" id="KW-0067">ATP-binding</keyword>
<keyword evidence="5" id="KW-1003">Cell membrane</keyword>
<dbReference type="InterPro" id="IPR052162">
    <property type="entry name" value="Sensor_kinase/Photoreceptor"/>
</dbReference>
<dbReference type="GO" id="GO:0000155">
    <property type="term" value="F:phosphorelay sensor kinase activity"/>
    <property type="evidence" value="ECO:0007669"/>
    <property type="project" value="InterPro"/>
</dbReference>
<proteinExistence type="predicted"/>
<feature type="domain" description="PAS" evidence="17">
    <location>
        <begin position="989"/>
        <end position="1035"/>
    </location>
</feature>
<dbReference type="InterPro" id="IPR029016">
    <property type="entry name" value="GAF-like_dom_sf"/>
</dbReference>
<evidence type="ECO:0000256" key="4">
    <source>
        <dbReference type="ARBA" id="ARBA00012438"/>
    </source>
</evidence>
<keyword evidence="9" id="KW-0547">Nucleotide-binding</keyword>
<dbReference type="SUPFAM" id="SSF55874">
    <property type="entry name" value="ATPase domain of HSP90 chaperone/DNA topoisomerase II/histidine kinase"/>
    <property type="match status" value="1"/>
</dbReference>
<evidence type="ECO:0000259" key="16">
    <source>
        <dbReference type="PROSITE" id="PS50109"/>
    </source>
</evidence>
<dbReference type="Gene3D" id="3.30.450.20">
    <property type="entry name" value="PAS domain"/>
    <property type="match status" value="5"/>
</dbReference>
<dbReference type="EC" id="2.7.13.3" evidence="4"/>
<dbReference type="InterPro" id="IPR036890">
    <property type="entry name" value="HATPase_C_sf"/>
</dbReference>
<dbReference type="InterPro" id="IPR004358">
    <property type="entry name" value="Sig_transdc_His_kin-like_C"/>
</dbReference>
<feature type="transmembrane region" description="Helical" evidence="15">
    <location>
        <begin position="12"/>
        <end position="30"/>
    </location>
</feature>
<feature type="domain" description="Histidine kinase" evidence="16">
    <location>
        <begin position="1264"/>
        <end position="1482"/>
    </location>
</feature>
<keyword evidence="14 15" id="KW-0472">Membrane</keyword>
<dbReference type="GO" id="GO:0005524">
    <property type="term" value="F:ATP binding"/>
    <property type="evidence" value="ECO:0007669"/>
    <property type="project" value="UniProtKB-KW"/>
</dbReference>